<name>B7GE49_PHATC</name>
<keyword evidence="2" id="KW-1185">Reference proteome</keyword>
<sequence length="274" mass="30020">MASHSIQTRTDAYKCVIALNNIGVSLMERGAYLQAAQTFKEAVVALQLAMRVGLPLDFDEQHAVSLAAIHESVRSAYQRVAKSVLSSVATRTECLHAPEVSVRSISNDEWDPIVMKSILADSEHSFFSNPLCIRIEPSTCGFEQELGDCELNAAILLQNFGVAQMCLLATTSIREKTCRYQSGAMKLFRIAHTILLQHRGVIEHNENDQLHTTLMITSATTLNSLGQLLLLGNREEEASQVSANLAALVDSVTETENLLGHEYYLKTSRSAAAA</sequence>
<organism evidence="1 2">
    <name type="scientific">Phaeodactylum tricornutum (strain CCAP 1055/1)</name>
    <dbReference type="NCBI Taxonomy" id="556484"/>
    <lineage>
        <taxon>Eukaryota</taxon>
        <taxon>Sar</taxon>
        <taxon>Stramenopiles</taxon>
        <taxon>Ochrophyta</taxon>
        <taxon>Bacillariophyta</taxon>
        <taxon>Bacillariophyceae</taxon>
        <taxon>Bacillariophycidae</taxon>
        <taxon>Naviculales</taxon>
        <taxon>Phaeodactylaceae</taxon>
        <taxon>Phaeodactylum</taxon>
    </lineage>
</organism>
<dbReference type="RefSeq" id="XP_002185373.1">
    <property type="nucleotide sequence ID" value="XM_002185337.1"/>
</dbReference>
<dbReference type="Proteomes" id="UP000000759">
    <property type="component" value="Chromosome 30"/>
</dbReference>
<accession>B7GE49</accession>
<reference evidence="2" key="2">
    <citation type="submission" date="2008-08" db="EMBL/GenBank/DDBJ databases">
        <authorList>
            <consortium name="Diatom Consortium"/>
            <person name="Grigoriev I."/>
            <person name="Grimwood J."/>
            <person name="Kuo A."/>
            <person name="Otillar R.P."/>
            <person name="Salamov A."/>
            <person name="Detter J.C."/>
            <person name="Lindquist E."/>
            <person name="Shapiro H."/>
            <person name="Lucas S."/>
            <person name="Glavina del Rio T."/>
            <person name="Pitluck S."/>
            <person name="Rokhsar D."/>
            <person name="Bowler C."/>
        </authorList>
    </citation>
    <scope>GENOME REANNOTATION</scope>
    <source>
        <strain evidence="2">CCAP 1055/1</strain>
    </source>
</reference>
<dbReference type="AlphaFoldDB" id="B7GE49"/>
<gene>
    <name evidence="1" type="ORF">PHATRDRAFT_41403</name>
</gene>
<dbReference type="OrthoDB" id="55282at2759"/>
<dbReference type="GeneID" id="7199305"/>
<reference evidence="1 2" key="1">
    <citation type="journal article" date="2008" name="Nature">
        <title>The Phaeodactylum genome reveals the evolutionary history of diatom genomes.</title>
        <authorList>
            <person name="Bowler C."/>
            <person name="Allen A.E."/>
            <person name="Badger J.H."/>
            <person name="Grimwood J."/>
            <person name="Jabbari K."/>
            <person name="Kuo A."/>
            <person name="Maheswari U."/>
            <person name="Martens C."/>
            <person name="Maumus F."/>
            <person name="Otillar R.P."/>
            <person name="Rayko E."/>
            <person name="Salamov A."/>
            <person name="Vandepoele K."/>
            <person name="Beszteri B."/>
            <person name="Gruber A."/>
            <person name="Heijde M."/>
            <person name="Katinka M."/>
            <person name="Mock T."/>
            <person name="Valentin K."/>
            <person name="Verret F."/>
            <person name="Berges J.A."/>
            <person name="Brownlee C."/>
            <person name="Cadoret J.P."/>
            <person name="Chiovitti A."/>
            <person name="Choi C.J."/>
            <person name="Coesel S."/>
            <person name="De Martino A."/>
            <person name="Detter J.C."/>
            <person name="Durkin C."/>
            <person name="Falciatore A."/>
            <person name="Fournet J."/>
            <person name="Haruta M."/>
            <person name="Huysman M.J."/>
            <person name="Jenkins B.D."/>
            <person name="Jiroutova K."/>
            <person name="Jorgensen R.E."/>
            <person name="Joubert Y."/>
            <person name="Kaplan A."/>
            <person name="Kroger N."/>
            <person name="Kroth P.G."/>
            <person name="La Roche J."/>
            <person name="Lindquist E."/>
            <person name="Lommer M."/>
            <person name="Martin-Jezequel V."/>
            <person name="Lopez P.J."/>
            <person name="Lucas S."/>
            <person name="Mangogna M."/>
            <person name="McGinnis K."/>
            <person name="Medlin L.K."/>
            <person name="Montsant A."/>
            <person name="Oudot-Le Secq M.P."/>
            <person name="Napoli C."/>
            <person name="Obornik M."/>
            <person name="Parker M.S."/>
            <person name="Petit J.L."/>
            <person name="Porcel B.M."/>
            <person name="Poulsen N."/>
            <person name="Robison M."/>
            <person name="Rychlewski L."/>
            <person name="Rynearson T.A."/>
            <person name="Schmutz J."/>
            <person name="Shapiro H."/>
            <person name="Siaut M."/>
            <person name="Stanley M."/>
            <person name="Sussman M.R."/>
            <person name="Taylor A.R."/>
            <person name="Vardi A."/>
            <person name="von Dassow P."/>
            <person name="Vyverman W."/>
            <person name="Willis A."/>
            <person name="Wyrwicz L.S."/>
            <person name="Rokhsar D.S."/>
            <person name="Weissenbach J."/>
            <person name="Armbrust E.V."/>
            <person name="Green B.R."/>
            <person name="Van de Peer Y."/>
            <person name="Grigoriev I.V."/>
        </authorList>
    </citation>
    <scope>NUCLEOTIDE SEQUENCE [LARGE SCALE GENOMIC DNA]</scope>
    <source>
        <strain evidence="1 2">CCAP 1055/1</strain>
    </source>
</reference>
<dbReference type="InParanoid" id="B7GE49"/>
<evidence type="ECO:0000313" key="2">
    <source>
        <dbReference type="Proteomes" id="UP000000759"/>
    </source>
</evidence>
<evidence type="ECO:0000313" key="1">
    <source>
        <dbReference type="EMBL" id="EEC43042.1"/>
    </source>
</evidence>
<dbReference type="KEGG" id="pti:PHATRDRAFT_41403"/>
<dbReference type="HOGENOM" id="CLU_1032316_0_0_1"/>
<proteinExistence type="predicted"/>
<protein>
    <submittedName>
        <fullName evidence="1">Uncharacterized protein</fullName>
    </submittedName>
</protein>
<dbReference type="PaxDb" id="2850-Phatr41403"/>
<dbReference type="EMBL" id="CM000632">
    <property type="protein sequence ID" value="EEC43042.1"/>
    <property type="molecule type" value="Genomic_DNA"/>
</dbReference>